<name>A0A811T9N7_9EURY</name>
<reference evidence="7" key="1">
    <citation type="submission" date="2020-10" db="EMBL/GenBank/DDBJ databases">
        <authorList>
            <person name="Hahn C.J."/>
            <person name="Laso-Perez R."/>
            <person name="Vulcano F."/>
            <person name="Vaziourakis K.-M."/>
            <person name="Stokke R."/>
            <person name="Steen I.H."/>
            <person name="Teske A."/>
            <person name="Boetius A."/>
            <person name="Liebeke M."/>
            <person name="Amann R."/>
            <person name="Knittel K."/>
        </authorList>
    </citation>
    <scope>NUCLEOTIDE SEQUENCE</scope>
    <source>
        <strain evidence="7">Gfbio:e3339647-f889-4370-9287-4fb5cb688e4c:AG392J18_GoMArc1</strain>
    </source>
</reference>
<keyword evidence="5" id="KW-0175">Coiled coil</keyword>
<dbReference type="PROSITE" id="PS00107">
    <property type="entry name" value="PROTEIN_KINASE_ATP"/>
    <property type="match status" value="1"/>
</dbReference>
<protein>
    <submittedName>
        <fullName evidence="7">Serine/threonine-protein kinase PknD</fullName>
        <ecNumber evidence="7">2.7.11.1</ecNumber>
    </submittedName>
</protein>
<dbReference type="InterPro" id="IPR011009">
    <property type="entry name" value="Kinase-like_dom_sf"/>
</dbReference>
<dbReference type="GO" id="GO:0005829">
    <property type="term" value="C:cytosol"/>
    <property type="evidence" value="ECO:0007669"/>
    <property type="project" value="TreeGrafter"/>
</dbReference>
<proteinExistence type="predicted"/>
<dbReference type="CDD" id="cd14014">
    <property type="entry name" value="STKc_PknB_like"/>
    <property type="match status" value="1"/>
</dbReference>
<feature type="domain" description="Protein kinase" evidence="6">
    <location>
        <begin position="393"/>
        <end position="641"/>
    </location>
</feature>
<organism evidence="7 8">
    <name type="scientific">Candidatus Argoarchaeum ethanivorans</name>
    <dbReference type="NCBI Taxonomy" id="2608793"/>
    <lineage>
        <taxon>Archaea</taxon>
        <taxon>Methanobacteriati</taxon>
        <taxon>Methanobacteriota</taxon>
        <taxon>Stenosarchaea group</taxon>
        <taxon>Methanomicrobia</taxon>
        <taxon>Methanosarcinales</taxon>
        <taxon>Methanosarcinales incertae sedis</taxon>
        <taxon>GOM Arc I cluster</taxon>
        <taxon>Candidatus Argoarchaeum</taxon>
    </lineage>
</organism>
<evidence type="ECO:0000313" key="7">
    <source>
        <dbReference type="EMBL" id="CAD6494024.1"/>
    </source>
</evidence>
<dbReference type="EMBL" id="CAJHIR010000035">
    <property type="protein sequence ID" value="CAD6494024.1"/>
    <property type="molecule type" value="Genomic_DNA"/>
</dbReference>
<dbReference type="GO" id="GO:0016020">
    <property type="term" value="C:membrane"/>
    <property type="evidence" value="ECO:0007669"/>
    <property type="project" value="TreeGrafter"/>
</dbReference>
<keyword evidence="1 7" id="KW-0808">Transferase</keyword>
<dbReference type="Pfam" id="PF00069">
    <property type="entry name" value="Pkinase"/>
    <property type="match status" value="1"/>
</dbReference>
<dbReference type="GO" id="GO:0005776">
    <property type="term" value="C:autophagosome"/>
    <property type="evidence" value="ECO:0007669"/>
    <property type="project" value="TreeGrafter"/>
</dbReference>
<dbReference type="PROSITE" id="PS00109">
    <property type="entry name" value="PROTEIN_KINASE_TYR"/>
    <property type="match status" value="1"/>
</dbReference>
<dbReference type="Proteomes" id="UP000612009">
    <property type="component" value="Unassembled WGS sequence"/>
</dbReference>
<dbReference type="InterPro" id="IPR008266">
    <property type="entry name" value="Tyr_kinase_AS"/>
</dbReference>
<evidence type="ECO:0000256" key="1">
    <source>
        <dbReference type="ARBA" id="ARBA00022679"/>
    </source>
</evidence>
<sequence length="733" mass="83072">MMQFYQGVRAADVAVTEAVKLIKANHAGANLHEARKFLIKTGEALKAERFEEAVDLAKKAQLAAKPTTDYLLSRGRELASNAQDEFGSKSYEEAIEAWKKSLEEYSRARELAHERGEGEAVESIASVEETINENIVHAEIAIDNREMLRLVDTGNSSLDEANRLFGEEDFDGAKRMYEEAGKMFKEALVITEKRDFEPDREKIEAALESIEHSIEAVLLNKGEKMLKHAEDSFKANKFEDAEKEFSEALDFIGGLDIQKPEHDDMLTMGREGIIRAKLEQGKVKMQGADRLFQDEKYYEAKESYKASREQLETVVEEASRHKFSKLVDEINNLIRTCNQNIIASTNAFTEVGAVKPEIIAVDSVGKGAADFRREPIRSHVAATPAAQKLMEKYPELQYIGGGGFADVYRAVRKDGGIVAVKAPRNLDEKTDELFFRELNTWRQLKHRNIVSLIKPYLKPEPHFEIEYVDGENLDDHLKNGSFDIEGACRIIFDIARGLEYAHNKHIIHGDITPKNILLNRIGEAKITDFGLAKISTSSSELKGYTLPFAPVEMFEARVSNEKTDVYQLGLTFYLMLTGNNPFDADSRFVVEEKIKTYTPDPPGENNHRVVSLDDIIMRSLSKEPTKRPSLREFREQIYEFVKKNYGESLHLTENADKIIATNCNLAIFAAKQGDTGECLRALRATLGKVRDPAIREELNRLIEQVEFRINEEISMEPLLDKMETFLKQVEWEG</sequence>
<keyword evidence="3 7" id="KW-0418">Kinase</keyword>
<gene>
    <name evidence="7" type="primary">pknD</name>
    <name evidence="7" type="ORF">LAKADJCE_00618</name>
</gene>
<evidence type="ECO:0000256" key="4">
    <source>
        <dbReference type="ARBA" id="ARBA00022840"/>
    </source>
</evidence>
<keyword evidence="4" id="KW-0067">ATP-binding</keyword>
<dbReference type="GO" id="GO:0005524">
    <property type="term" value="F:ATP binding"/>
    <property type="evidence" value="ECO:0007669"/>
    <property type="project" value="UniProtKB-KW"/>
</dbReference>
<dbReference type="Gene3D" id="1.10.510.10">
    <property type="entry name" value="Transferase(Phosphotransferase) domain 1"/>
    <property type="match status" value="1"/>
</dbReference>
<evidence type="ECO:0000259" key="6">
    <source>
        <dbReference type="PROSITE" id="PS50011"/>
    </source>
</evidence>
<comment type="caution">
    <text evidence="7">The sequence shown here is derived from an EMBL/GenBank/DDBJ whole genome shotgun (WGS) entry which is preliminary data.</text>
</comment>
<dbReference type="AlphaFoldDB" id="A0A811T9N7"/>
<dbReference type="PANTHER" id="PTHR24348">
    <property type="entry name" value="SERINE/THREONINE-PROTEIN KINASE UNC-51-RELATED"/>
    <property type="match status" value="1"/>
</dbReference>
<evidence type="ECO:0000256" key="5">
    <source>
        <dbReference type="SAM" id="Coils"/>
    </source>
</evidence>
<keyword evidence="2" id="KW-0547">Nucleotide-binding</keyword>
<accession>A0A811T9N7</accession>
<dbReference type="EC" id="2.7.11.1" evidence="7"/>
<evidence type="ECO:0000313" key="8">
    <source>
        <dbReference type="Proteomes" id="UP000612009"/>
    </source>
</evidence>
<dbReference type="GO" id="GO:0004674">
    <property type="term" value="F:protein serine/threonine kinase activity"/>
    <property type="evidence" value="ECO:0007669"/>
    <property type="project" value="UniProtKB-EC"/>
</dbReference>
<evidence type="ECO:0000256" key="2">
    <source>
        <dbReference type="ARBA" id="ARBA00022741"/>
    </source>
</evidence>
<dbReference type="GO" id="GO:0000407">
    <property type="term" value="C:phagophore assembly site"/>
    <property type="evidence" value="ECO:0007669"/>
    <property type="project" value="TreeGrafter"/>
</dbReference>
<dbReference type="InterPro" id="IPR000719">
    <property type="entry name" value="Prot_kinase_dom"/>
</dbReference>
<evidence type="ECO:0000256" key="3">
    <source>
        <dbReference type="ARBA" id="ARBA00022777"/>
    </source>
</evidence>
<dbReference type="PANTHER" id="PTHR24348:SF22">
    <property type="entry name" value="NON-SPECIFIC SERINE_THREONINE PROTEIN KINASE"/>
    <property type="match status" value="1"/>
</dbReference>
<dbReference type="PROSITE" id="PS50011">
    <property type="entry name" value="PROTEIN_KINASE_DOM"/>
    <property type="match status" value="1"/>
</dbReference>
<dbReference type="InterPro" id="IPR045269">
    <property type="entry name" value="Atg1-like"/>
</dbReference>
<feature type="coiled-coil region" evidence="5">
    <location>
        <begin position="88"/>
        <end position="115"/>
    </location>
</feature>
<dbReference type="InterPro" id="IPR017441">
    <property type="entry name" value="Protein_kinase_ATP_BS"/>
</dbReference>
<dbReference type="SUPFAM" id="SSF56112">
    <property type="entry name" value="Protein kinase-like (PK-like)"/>
    <property type="match status" value="1"/>
</dbReference>